<evidence type="ECO:0000256" key="4">
    <source>
        <dbReference type="SAM" id="MobiDB-lite"/>
    </source>
</evidence>
<sequence>MQGSKAKKIAVTAAAMLAAVTLAACSSSSSSSSSSTKTTQVKLKTAYNNTGKTNQTATKNGTLKVAEPNDSPFEGISDPVLQDNQEDLDVFSPSGGQPGASDALFNTDKNYKILKGGLANLKLDRKAKTATITLRKNAKWSNGMPVTAKDIEYPYEVIANPQTTSQQYSSDFNAIEGMAAYHSGKAKTISGFSYPDGQSGRVAVIHFSRMAPSMQYAGNTFLWSTVEPYEYIKNVPISKLASSEQVRKKPIFTGPYKLDKVVEGESTSWSPNKYYWGKKPQIKHIVINVVSSSNIDKAIQSKKYDFIIPGGVMHGTDYKELKNTKGYQIVGQPALSYGYFGFNVGHYDTKAQKNVMDKNSKMANVKLRQAMMYALNLDQLNKKFGNGVTWRANTLIPPIFSKYYDKSAKGYPLNIKKANRLLDEAGYKKKGKWRVQPNGKKLTIYFGAMQGTSTQEAEYQDYLQQWHKIGLHVVFATGKPMEMNSFYDTVQKPKQSKIDVYDAAWGLSSEPTPTGLYGTTATYNMGHFVSKENTKLMNEMNGSKSWNTAYRVKIFKQWQQYMNKQAAYAPDNFSYNWEPVNKRVKGFDVSPANNEFWSNLSLTSSNMK</sequence>
<dbReference type="Gene3D" id="3.40.190.10">
    <property type="entry name" value="Periplasmic binding protein-like II"/>
    <property type="match status" value="1"/>
</dbReference>
<evidence type="ECO:0000256" key="2">
    <source>
        <dbReference type="ARBA" id="ARBA00022448"/>
    </source>
</evidence>
<feature type="compositionally biased region" description="Polar residues" evidence="4">
    <location>
        <begin position="36"/>
        <end position="60"/>
    </location>
</feature>
<reference evidence="7 8" key="1">
    <citation type="journal article" date="2015" name="Genome Announc.">
        <title>Expanding the biotechnology potential of lactobacilli through comparative genomics of 213 strains and associated genera.</title>
        <authorList>
            <person name="Sun Z."/>
            <person name="Harris H.M."/>
            <person name="McCann A."/>
            <person name="Guo C."/>
            <person name="Argimon S."/>
            <person name="Zhang W."/>
            <person name="Yang X."/>
            <person name="Jeffery I.B."/>
            <person name="Cooney J.C."/>
            <person name="Kagawa T.F."/>
            <person name="Liu W."/>
            <person name="Song Y."/>
            <person name="Salvetti E."/>
            <person name="Wrobel A."/>
            <person name="Rasinkangas P."/>
            <person name="Parkhill J."/>
            <person name="Rea M.C."/>
            <person name="O'Sullivan O."/>
            <person name="Ritari J."/>
            <person name="Douillard F.P."/>
            <person name="Paul Ross R."/>
            <person name="Yang R."/>
            <person name="Briner A.E."/>
            <person name="Felis G.E."/>
            <person name="de Vos W.M."/>
            <person name="Barrangou R."/>
            <person name="Klaenhammer T.R."/>
            <person name="Caufield P.W."/>
            <person name="Cui Y."/>
            <person name="Zhang H."/>
            <person name="O'Toole P.W."/>
        </authorList>
    </citation>
    <scope>NUCLEOTIDE SEQUENCE [LARGE SCALE GENOMIC DNA]</scope>
    <source>
        <strain evidence="7 8">DSM 18630</strain>
    </source>
</reference>
<gene>
    <name evidence="7" type="ORF">FC89_GL002211</name>
</gene>
<dbReference type="PATRIC" id="fig|1423750.3.peg.2251"/>
<feature type="chain" id="PRO_5038926296" evidence="5">
    <location>
        <begin position="24"/>
        <end position="608"/>
    </location>
</feature>
<dbReference type="GO" id="GO:0015833">
    <property type="term" value="P:peptide transport"/>
    <property type="evidence" value="ECO:0007669"/>
    <property type="project" value="TreeGrafter"/>
</dbReference>
<feature type="region of interest" description="Disordered" evidence="4">
    <location>
        <begin position="25"/>
        <end position="60"/>
    </location>
</feature>
<evidence type="ECO:0000313" key="8">
    <source>
        <dbReference type="Proteomes" id="UP000051451"/>
    </source>
</evidence>
<dbReference type="PANTHER" id="PTHR30290">
    <property type="entry name" value="PERIPLASMIC BINDING COMPONENT OF ABC TRANSPORTER"/>
    <property type="match status" value="1"/>
</dbReference>
<dbReference type="Proteomes" id="UP000051451">
    <property type="component" value="Unassembled WGS sequence"/>
</dbReference>
<dbReference type="InterPro" id="IPR000914">
    <property type="entry name" value="SBP_5_dom"/>
</dbReference>
<dbReference type="OrthoDB" id="9796817at2"/>
<accession>A0A0R1VGZ5</accession>
<proteinExistence type="inferred from homology"/>
<evidence type="ECO:0000259" key="6">
    <source>
        <dbReference type="Pfam" id="PF00496"/>
    </source>
</evidence>
<feature type="compositionally biased region" description="Low complexity" evidence="4">
    <location>
        <begin position="25"/>
        <end position="35"/>
    </location>
</feature>
<dbReference type="CDD" id="cd08510">
    <property type="entry name" value="PBP2_Lactococcal_OppA_like"/>
    <property type="match status" value="1"/>
</dbReference>
<dbReference type="PANTHER" id="PTHR30290:SF9">
    <property type="entry name" value="OLIGOPEPTIDE-BINDING PROTEIN APPA"/>
    <property type="match status" value="1"/>
</dbReference>
<dbReference type="SUPFAM" id="SSF53850">
    <property type="entry name" value="Periplasmic binding protein-like II"/>
    <property type="match status" value="1"/>
</dbReference>
<evidence type="ECO:0000313" key="7">
    <source>
        <dbReference type="EMBL" id="KRM04527.1"/>
    </source>
</evidence>
<dbReference type="PIRSF" id="PIRSF002741">
    <property type="entry name" value="MppA"/>
    <property type="match status" value="1"/>
</dbReference>
<feature type="signal peptide" evidence="5">
    <location>
        <begin position="1"/>
        <end position="23"/>
    </location>
</feature>
<dbReference type="Gene3D" id="3.10.105.10">
    <property type="entry name" value="Dipeptide-binding Protein, Domain 3"/>
    <property type="match status" value="1"/>
</dbReference>
<keyword evidence="8" id="KW-1185">Reference proteome</keyword>
<comment type="caution">
    <text evidence="7">The sequence shown here is derived from an EMBL/GenBank/DDBJ whole genome shotgun (WGS) entry which is preliminary data.</text>
</comment>
<keyword evidence="2" id="KW-0813">Transport</keyword>
<dbReference type="EMBL" id="AZGB01000027">
    <property type="protein sequence ID" value="KRM04527.1"/>
    <property type="molecule type" value="Genomic_DNA"/>
</dbReference>
<feature type="domain" description="Solute-binding protein family 5" evidence="6">
    <location>
        <begin position="122"/>
        <end position="525"/>
    </location>
</feature>
<dbReference type="STRING" id="1423750.FC89_GL002211"/>
<dbReference type="Pfam" id="PF00496">
    <property type="entry name" value="SBP_bac_5"/>
    <property type="match status" value="1"/>
</dbReference>
<dbReference type="PROSITE" id="PS51257">
    <property type="entry name" value="PROKAR_LIPOPROTEIN"/>
    <property type="match status" value="1"/>
</dbReference>
<evidence type="ECO:0000256" key="1">
    <source>
        <dbReference type="ARBA" id="ARBA00005695"/>
    </source>
</evidence>
<dbReference type="InterPro" id="IPR039424">
    <property type="entry name" value="SBP_5"/>
</dbReference>
<evidence type="ECO:0000256" key="5">
    <source>
        <dbReference type="SAM" id="SignalP"/>
    </source>
</evidence>
<dbReference type="AlphaFoldDB" id="A0A0R1VGZ5"/>
<dbReference type="GO" id="GO:0043190">
    <property type="term" value="C:ATP-binding cassette (ABC) transporter complex"/>
    <property type="evidence" value="ECO:0007669"/>
    <property type="project" value="InterPro"/>
</dbReference>
<dbReference type="InterPro" id="IPR030678">
    <property type="entry name" value="Peptide/Ni-bd"/>
</dbReference>
<evidence type="ECO:0000256" key="3">
    <source>
        <dbReference type="ARBA" id="ARBA00022729"/>
    </source>
</evidence>
<dbReference type="GO" id="GO:1904680">
    <property type="term" value="F:peptide transmembrane transporter activity"/>
    <property type="evidence" value="ECO:0007669"/>
    <property type="project" value="TreeGrafter"/>
</dbReference>
<organism evidence="7 8">
    <name type="scientific">Liquorilactobacillus ghanensis DSM 18630</name>
    <dbReference type="NCBI Taxonomy" id="1423750"/>
    <lineage>
        <taxon>Bacteria</taxon>
        <taxon>Bacillati</taxon>
        <taxon>Bacillota</taxon>
        <taxon>Bacilli</taxon>
        <taxon>Lactobacillales</taxon>
        <taxon>Lactobacillaceae</taxon>
        <taxon>Liquorilactobacillus</taxon>
    </lineage>
</organism>
<dbReference type="GO" id="GO:0042597">
    <property type="term" value="C:periplasmic space"/>
    <property type="evidence" value="ECO:0007669"/>
    <property type="project" value="UniProtKB-ARBA"/>
</dbReference>
<dbReference type="RefSeq" id="WP_057872574.1">
    <property type="nucleotide sequence ID" value="NZ_AZGB01000027.1"/>
</dbReference>
<comment type="similarity">
    <text evidence="1">Belongs to the bacterial solute-binding protein 5 family.</text>
</comment>
<dbReference type="GeneID" id="98319874"/>
<protein>
    <submittedName>
        <fullName evidence="7">ABC-type oligopeptide transport system, substrate-binding protein</fullName>
    </submittedName>
</protein>
<keyword evidence="3 5" id="KW-0732">Signal</keyword>
<name>A0A0R1VGZ5_9LACO</name>